<keyword evidence="5" id="KW-0808">Transferase</keyword>
<feature type="transmembrane region" description="Helical" evidence="3">
    <location>
        <begin position="12"/>
        <end position="33"/>
    </location>
</feature>
<name>A0A1H9WBZ7_9RHOB</name>
<keyword evidence="3" id="KW-0812">Transmembrane</keyword>
<reference evidence="5 6" key="1">
    <citation type="submission" date="2016-10" db="EMBL/GenBank/DDBJ databases">
        <authorList>
            <person name="de Groot N.N."/>
        </authorList>
    </citation>
    <scope>NUCLEOTIDE SEQUENCE [LARGE SCALE GENOMIC DNA]</scope>
    <source>
        <strain evidence="5 6">DSM 23042</strain>
    </source>
</reference>
<evidence type="ECO:0000256" key="2">
    <source>
        <dbReference type="ARBA" id="ARBA00023169"/>
    </source>
</evidence>
<gene>
    <name evidence="5" type="ORF">SAMN04490244_11043</name>
</gene>
<dbReference type="InterPro" id="IPR003362">
    <property type="entry name" value="Bact_transf"/>
</dbReference>
<dbReference type="STRING" id="641238.SAMN04490244_11043"/>
<dbReference type="AlphaFoldDB" id="A0A1H9WBZ7"/>
<dbReference type="GO" id="GO:0016780">
    <property type="term" value="F:phosphotransferase activity, for other substituted phosphate groups"/>
    <property type="evidence" value="ECO:0007669"/>
    <property type="project" value="TreeGrafter"/>
</dbReference>
<dbReference type="EMBL" id="FOGU01000010">
    <property type="protein sequence ID" value="SES31355.1"/>
    <property type="molecule type" value="Genomic_DNA"/>
</dbReference>
<comment type="similarity">
    <text evidence="1">Belongs to the bacterial sugar transferase family.</text>
</comment>
<dbReference type="Pfam" id="PF02397">
    <property type="entry name" value="Bac_transf"/>
    <property type="match status" value="1"/>
</dbReference>
<feature type="domain" description="Bacterial sugar transferase" evidence="4">
    <location>
        <begin position="5"/>
        <end position="198"/>
    </location>
</feature>
<keyword evidence="3" id="KW-0472">Membrane</keyword>
<accession>A0A1H9WBZ7</accession>
<dbReference type="OrthoDB" id="9808602at2"/>
<dbReference type="RefSeq" id="WP_092695335.1">
    <property type="nucleotide sequence ID" value="NZ_FOGU01000010.1"/>
</dbReference>
<sequence length="216" mass="24699">MTPQKRALDLLLVFLLSVVLVPVLLVLMAVCWIKQGRPIFYGAERMRTPTEGFTLWKFRTMTVSSGDSGVSGGDKRHRITPLGRKLRHCRADELPQLWNVLRGDISFVGPRPPLRQYVERCPALYAEVLKSRPGITGLASLRYHRHEELLLAACGNARQTDRVYVRRCVPRKARLDLIYQARQSLCLDLALIWETARRGLGLSSGRRPRQSFLPRR</sequence>
<keyword evidence="2" id="KW-0270">Exopolysaccharide synthesis</keyword>
<dbReference type="PANTHER" id="PTHR30576">
    <property type="entry name" value="COLANIC BIOSYNTHESIS UDP-GLUCOSE LIPID CARRIER TRANSFERASE"/>
    <property type="match status" value="1"/>
</dbReference>
<dbReference type="PANTHER" id="PTHR30576:SF20">
    <property type="entry name" value="QUINOVOSAMINEPHOSPHOTRANSFERAE-RELATED"/>
    <property type="match status" value="1"/>
</dbReference>
<protein>
    <submittedName>
        <fullName evidence="5">Sugar transferase involved in LPS biosynthesis (Colanic, teichoic acid)</fullName>
    </submittedName>
</protein>
<evidence type="ECO:0000313" key="6">
    <source>
        <dbReference type="Proteomes" id="UP000198885"/>
    </source>
</evidence>
<keyword evidence="3" id="KW-1133">Transmembrane helix</keyword>
<organism evidence="5 6">
    <name type="scientific">Tranquillimonas rosea</name>
    <dbReference type="NCBI Taxonomy" id="641238"/>
    <lineage>
        <taxon>Bacteria</taxon>
        <taxon>Pseudomonadati</taxon>
        <taxon>Pseudomonadota</taxon>
        <taxon>Alphaproteobacteria</taxon>
        <taxon>Rhodobacterales</taxon>
        <taxon>Roseobacteraceae</taxon>
        <taxon>Tranquillimonas</taxon>
    </lineage>
</organism>
<dbReference type="Proteomes" id="UP000198885">
    <property type="component" value="Unassembled WGS sequence"/>
</dbReference>
<dbReference type="GO" id="GO:0000271">
    <property type="term" value="P:polysaccharide biosynthetic process"/>
    <property type="evidence" value="ECO:0007669"/>
    <property type="project" value="UniProtKB-KW"/>
</dbReference>
<evidence type="ECO:0000259" key="4">
    <source>
        <dbReference type="Pfam" id="PF02397"/>
    </source>
</evidence>
<evidence type="ECO:0000313" key="5">
    <source>
        <dbReference type="EMBL" id="SES31355.1"/>
    </source>
</evidence>
<evidence type="ECO:0000256" key="1">
    <source>
        <dbReference type="ARBA" id="ARBA00006464"/>
    </source>
</evidence>
<proteinExistence type="inferred from homology"/>
<keyword evidence="6" id="KW-1185">Reference proteome</keyword>
<evidence type="ECO:0000256" key="3">
    <source>
        <dbReference type="SAM" id="Phobius"/>
    </source>
</evidence>